<sequence>MTDCGPLIAQDIERYLIIYLFLSPLSTELDKLYAWIFYTIGRTRLAVTISNYVSGITKPLFKKTESHEDIENGHPIDEITQRMDELYNRVSAIEDREVKEKADRVLADRVLADRSGSDEERHCLNPGNYEGWNRRSAIQLGSYPNCGKD</sequence>
<dbReference type="Proteomes" id="UP000887540">
    <property type="component" value="Unplaced"/>
</dbReference>
<name>A0A914E4W9_9BILA</name>
<dbReference type="AlphaFoldDB" id="A0A914E4W9"/>
<protein>
    <submittedName>
        <fullName evidence="2">Uncharacterized protein</fullName>
    </submittedName>
</protein>
<evidence type="ECO:0000313" key="2">
    <source>
        <dbReference type="WBParaSite" id="ACRNAN_scaffold5616.g14110.t1"/>
    </source>
</evidence>
<keyword evidence="1" id="KW-1185">Reference proteome</keyword>
<dbReference type="WBParaSite" id="ACRNAN_scaffold5616.g14110.t1">
    <property type="protein sequence ID" value="ACRNAN_scaffold5616.g14110.t1"/>
    <property type="gene ID" value="ACRNAN_scaffold5616.g14110"/>
</dbReference>
<evidence type="ECO:0000313" key="1">
    <source>
        <dbReference type="Proteomes" id="UP000887540"/>
    </source>
</evidence>
<reference evidence="2" key="1">
    <citation type="submission" date="2022-11" db="UniProtKB">
        <authorList>
            <consortium name="WormBaseParasite"/>
        </authorList>
    </citation>
    <scope>IDENTIFICATION</scope>
</reference>
<proteinExistence type="predicted"/>
<organism evidence="1 2">
    <name type="scientific">Acrobeloides nanus</name>
    <dbReference type="NCBI Taxonomy" id="290746"/>
    <lineage>
        <taxon>Eukaryota</taxon>
        <taxon>Metazoa</taxon>
        <taxon>Ecdysozoa</taxon>
        <taxon>Nematoda</taxon>
        <taxon>Chromadorea</taxon>
        <taxon>Rhabditida</taxon>
        <taxon>Tylenchina</taxon>
        <taxon>Cephalobomorpha</taxon>
        <taxon>Cephaloboidea</taxon>
        <taxon>Cephalobidae</taxon>
        <taxon>Acrobeloides</taxon>
    </lineage>
</organism>
<accession>A0A914E4W9</accession>